<dbReference type="Pfam" id="PF01551">
    <property type="entry name" value="Peptidase_M23"/>
    <property type="match status" value="1"/>
</dbReference>
<feature type="domain" description="M23ase beta-sheet core" evidence="1">
    <location>
        <begin position="296"/>
        <end position="390"/>
    </location>
</feature>
<dbReference type="PANTHER" id="PTHR21666">
    <property type="entry name" value="PEPTIDASE-RELATED"/>
    <property type="match status" value="1"/>
</dbReference>
<dbReference type="GO" id="GO:0004222">
    <property type="term" value="F:metalloendopeptidase activity"/>
    <property type="evidence" value="ECO:0007669"/>
    <property type="project" value="TreeGrafter"/>
</dbReference>
<comment type="caution">
    <text evidence="2">The sequence shown here is derived from an EMBL/GenBank/DDBJ whole genome shotgun (WGS) entry which is preliminary data.</text>
</comment>
<proteinExistence type="predicted"/>
<gene>
    <name evidence="2" type="ORF">HKBW3S33_01465</name>
</gene>
<reference evidence="2 3" key="1">
    <citation type="journal article" date="2020" name="Front. Microbiol.">
        <title>Single-cell genomics of novel Actinobacteria with the Wood-Ljungdahl pathway discovered in a serpentinizing system.</title>
        <authorList>
            <person name="Merino N."/>
            <person name="Kawai M."/>
            <person name="Boyd E.S."/>
            <person name="Colman D.R."/>
            <person name="McGlynn S.E."/>
            <person name="Nealson K.H."/>
            <person name="Kurokawa K."/>
            <person name="Hongoh Y."/>
        </authorList>
    </citation>
    <scope>NUCLEOTIDE SEQUENCE [LARGE SCALE GENOMIC DNA]</scope>
    <source>
        <strain evidence="2 3">S33</strain>
    </source>
</reference>
<dbReference type="RefSeq" id="WP_275552555.1">
    <property type="nucleotide sequence ID" value="NZ_BLRY01000104.1"/>
</dbReference>
<evidence type="ECO:0000313" key="3">
    <source>
        <dbReference type="Proteomes" id="UP000591948"/>
    </source>
</evidence>
<organism evidence="2 3">
    <name type="scientific">Candidatus Hakubella thermalkaliphila</name>
    <dbReference type="NCBI Taxonomy" id="2754717"/>
    <lineage>
        <taxon>Bacteria</taxon>
        <taxon>Bacillati</taxon>
        <taxon>Actinomycetota</taxon>
        <taxon>Actinomycetota incertae sedis</taxon>
        <taxon>Candidatus Hakubellales</taxon>
        <taxon>Candidatus Hakubellaceae</taxon>
        <taxon>Candidatus Hakubella</taxon>
    </lineage>
</organism>
<evidence type="ECO:0000313" key="2">
    <source>
        <dbReference type="EMBL" id="GFP28048.1"/>
    </source>
</evidence>
<evidence type="ECO:0000259" key="1">
    <source>
        <dbReference type="Pfam" id="PF01551"/>
    </source>
</evidence>
<dbReference type="Gene3D" id="2.70.70.10">
    <property type="entry name" value="Glucose Permease (Domain IIA)"/>
    <property type="match status" value="1"/>
</dbReference>
<dbReference type="InterPro" id="IPR011055">
    <property type="entry name" value="Dup_hybrid_motif"/>
</dbReference>
<dbReference type="Proteomes" id="UP000591948">
    <property type="component" value="Unassembled WGS sequence"/>
</dbReference>
<dbReference type="PANTHER" id="PTHR21666:SF287">
    <property type="entry name" value="CYTOPLASMIC MEMBRANE PROTEIN"/>
    <property type="match status" value="1"/>
</dbReference>
<dbReference type="CDD" id="cd12797">
    <property type="entry name" value="M23_peptidase"/>
    <property type="match status" value="1"/>
</dbReference>
<protein>
    <submittedName>
        <fullName evidence="2">Murein DD-endopeptidase</fullName>
    </submittedName>
</protein>
<dbReference type="EMBL" id="BLRY01000104">
    <property type="protein sequence ID" value="GFP28048.1"/>
    <property type="molecule type" value="Genomic_DNA"/>
</dbReference>
<dbReference type="AlphaFoldDB" id="A0A6V8P6M4"/>
<accession>A0A6V8P6M4</accession>
<dbReference type="SUPFAM" id="SSF51261">
    <property type="entry name" value="Duplicated hybrid motif"/>
    <property type="match status" value="1"/>
</dbReference>
<dbReference type="InterPro" id="IPR016047">
    <property type="entry name" value="M23ase_b-sheet_dom"/>
</dbReference>
<dbReference type="InterPro" id="IPR050570">
    <property type="entry name" value="Cell_wall_metabolism_enzyme"/>
</dbReference>
<sequence>MNKASRMLKRFLCLLVVAIVILFSPIFDRVVNFLFDKDIPLIIISPVEDKVRGIITLDILVFDTSNPIKVNIQLNKKKVDAVYPLIINTTRFPDGVCVLEVEATDSSIRKNRAVNTVEFTIDNTPPLVEIVLEKEILEPGGILQGWINLKEKASIEAKIDGENLILLETEPANIQNSESYLLSFFFIYGIPLNEESLLKEMSIEAVDEVGNKTTKLITYKLRDRKFPTEYLSIAEEKTPLLDIKLLREERKIVEEALNKTSKGIYWEGDFIPPVNSVVTSPFGSKRIYNQGLLIDRHKGLDYRAKKGTGIQATNSGFVVLSEFLKARGGTVIIDHGMGVMSLYYHLEEIMVKVGDRVKKGQFIGKAGDTGITTAPHLHFEMRIRVVAVDPNHFYGGK</sequence>
<name>A0A6V8P6M4_9ACTN</name>
<keyword evidence="3" id="KW-1185">Reference proteome</keyword>